<evidence type="ECO:0000256" key="2">
    <source>
        <dbReference type="ARBA" id="ARBA00004286"/>
    </source>
</evidence>
<dbReference type="GO" id="GO:0003697">
    <property type="term" value="F:single-stranded DNA binding"/>
    <property type="evidence" value="ECO:0007669"/>
    <property type="project" value="TreeGrafter"/>
</dbReference>
<evidence type="ECO:0000313" key="16">
    <source>
        <dbReference type="Proteomes" id="UP000235965"/>
    </source>
</evidence>
<comment type="subcellular location">
    <subcellularLocation>
        <location evidence="2">Chromosome</location>
    </subcellularLocation>
    <subcellularLocation>
        <location evidence="1">Nucleus</location>
    </subcellularLocation>
</comment>
<evidence type="ECO:0000259" key="14">
    <source>
        <dbReference type="Pfam" id="PF02463"/>
    </source>
</evidence>
<keyword evidence="11" id="KW-0539">Nucleus</keyword>
<feature type="coiled-coil region" evidence="12">
    <location>
        <begin position="436"/>
        <end position="505"/>
    </location>
</feature>
<sequence length="1113" mass="128646">MRNLNGDLLKRKPQPDNSDRPAKKSRASENGQSPSEEYRPEKRSRKSEDEQSTSQKCRRDDGSGGFSFNEAIRDDTKAGIIERIHMRNFMCHSSMEVFLNPRTNFIVGKNGSGKSAILTAVIVGLGGKASATNRGSSLKEFIKKGMNTATIEITLRNTGHCSYKKSQYGDRIIVTRIISNTTGYCGYKVKTEQGEVVSSKKEELDRIVSAFNIQVDNPVSLLNQDAARTFLNSTDPRDKYKLFMKATQLEQIEQMYEESMSDKRWAMAMVNSKKEALHVAKNEVTELGHKWRAVQSLSSYRKKSRELENELYWAVAVSEEKVAENLKQDLESQRAQHPALQHDADKEAKLEQKLNLLFKEVEQQINEIMSRLSECEAQYKGSREEVNRRKENYGRKMQELKTLQSRICRMESNINTLLQEIDKIKNNSGPDYAARRQRICHEIQELENKHADVQATLKTNKHHYFQLSANVQKLKSEEYSLKQELQENLRKIEQKQREIQALKRDTDNSLTVFGAWVPRVAQKIEEAFKQRKFRKMPRGPVGAYIKLEDSSWAPAVESFLGPFLRSYCVDSSHDAAVLTQIFNEVLGKERKPVINTSRFFDKIHNVSRFAVQADGYRSILDSLIVSDVIVYNSLVDQREVETILLIPTSREACEIMSNARQVPRNCKRAITKKGDQFYPDPNYRMYAGDGNTRARYLQVSMQNAISTAEDHLKGHHFQKGEVEKQLKVVQEQLQTNSNELRETGAVIEKLNKEDLSFMTKLTRLKDMEEPEPNSIATLTAELEEHTRKKDEICKERDALQAECQRLKHEVEKAEEKSLKIRDTSTAIQVKERPLRAKRESVQNELKEILSRKIFQEERLKELCQKIQQIETQLHKQQEVAKKAVEDGTKICPRIDTKRPPKIVERELNECKNYMESMEKHSGAFEEICVSYHEKKTKYEQIAEDIRLLEKELAHMEDMIRARKKTFYAIQKLSSVRVQHMFQSLLHQRNYTGKIMIDHSEQTLEIRVSPSEKREMAAETKSLSGGERSYATVSFIMALWDAIDPPFYFLDEFDVFMDKVNRRVILDLLLAHSQQKTNYQFVFLTPQDTSAIQSSADVRIHRMQDPCRSKSNTQ</sequence>
<dbReference type="STRING" id="105785.A0A2J7PZN8"/>
<comment type="similarity">
    <text evidence="3">Belongs to the SMC family. SMC6 subfamily.</text>
</comment>
<feature type="domain" description="RecF/RecN/SMC N-terminal" evidence="14">
    <location>
        <begin position="81"/>
        <end position="1101"/>
    </location>
</feature>
<comment type="caution">
    <text evidence="15">The sequence shown here is derived from an EMBL/GenBank/DDBJ whole genome shotgun (WGS) entry which is preliminary data.</text>
</comment>
<keyword evidence="16" id="KW-1185">Reference proteome</keyword>
<dbReference type="Proteomes" id="UP000235965">
    <property type="component" value="Unassembled WGS sequence"/>
</dbReference>
<dbReference type="EMBL" id="NEVH01020333">
    <property type="protein sequence ID" value="PNF21804.1"/>
    <property type="molecule type" value="Genomic_DNA"/>
</dbReference>
<feature type="coiled-coil region" evidence="12">
    <location>
        <begin position="775"/>
        <end position="823"/>
    </location>
</feature>
<feature type="coiled-coil region" evidence="12">
    <location>
        <begin position="931"/>
        <end position="965"/>
    </location>
</feature>
<keyword evidence="6" id="KW-0227">DNA damage</keyword>
<dbReference type="FunCoup" id="A0A2J7PZN8">
    <property type="interactions" value="1351"/>
</dbReference>
<dbReference type="OrthoDB" id="10072614at2759"/>
<name>A0A2J7PZN8_9NEOP</name>
<dbReference type="AlphaFoldDB" id="A0A2J7PZN8"/>
<dbReference type="InterPro" id="IPR003395">
    <property type="entry name" value="RecF/RecN/SMC_N"/>
</dbReference>
<keyword evidence="10" id="KW-0234">DNA repair</keyword>
<evidence type="ECO:0000256" key="10">
    <source>
        <dbReference type="ARBA" id="ARBA00023204"/>
    </source>
</evidence>
<feature type="coiled-coil region" evidence="12">
    <location>
        <begin position="316"/>
        <end position="403"/>
    </location>
</feature>
<dbReference type="EMBL" id="NEVH01020333">
    <property type="protein sequence ID" value="PNF21803.1"/>
    <property type="molecule type" value="Genomic_DNA"/>
</dbReference>
<dbReference type="InterPro" id="IPR027417">
    <property type="entry name" value="P-loop_NTPase"/>
</dbReference>
<dbReference type="GO" id="GO:0051276">
    <property type="term" value="P:chromosome organization"/>
    <property type="evidence" value="ECO:0007669"/>
    <property type="project" value="InterPro"/>
</dbReference>
<reference evidence="15 16" key="1">
    <citation type="submission" date="2017-12" db="EMBL/GenBank/DDBJ databases">
        <title>Hemimetabolous genomes reveal molecular basis of termite eusociality.</title>
        <authorList>
            <person name="Harrison M.C."/>
            <person name="Jongepier E."/>
            <person name="Robertson H.M."/>
            <person name="Arning N."/>
            <person name="Bitard-Feildel T."/>
            <person name="Chao H."/>
            <person name="Childers C.P."/>
            <person name="Dinh H."/>
            <person name="Doddapaneni H."/>
            <person name="Dugan S."/>
            <person name="Gowin J."/>
            <person name="Greiner C."/>
            <person name="Han Y."/>
            <person name="Hu H."/>
            <person name="Hughes D.S.T."/>
            <person name="Huylmans A.-K."/>
            <person name="Kemena C."/>
            <person name="Kremer L.P.M."/>
            <person name="Lee S.L."/>
            <person name="Lopez-Ezquerra A."/>
            <person name="Mallet L."/>
            <person name="Monroy-Kuhn J.M."/>
            <person name="Moser A."/>
            <person name="Murali S.C."/>
            <person name="Muzny D.M."/>
            <person name="Otani S."/>
            <person name="Piulachs M.-D."/>
            <person name="Poelchau M."/>
            <person name="Qu J."/>
            <person name="Schaub F."/>
            <person name="Wada-Katsumata A."/>
            <person name="Worley K.C."/>
            <person name="Xie Q."/>
            <person name="Ylla G."/>
            <person name="Poulsen M."/>
            <person name="Gibbs R.A."/>
            <person name="Schal C."/>
            <person name="Richards S."/>
            <person name="Belles X."/>
            <person name="Korb J."/>
            <person name="Bornberg-Bauer E."/>
        </authorList>
    </citation>
    <scope>NUCLEOTIDE SEQUENCE [LARGE SCALE GENOMIC DNA]</scope>
    <source>
        <tissue evidence="15">Whole body</tissue>
    </source>
</reference>
<dbReference type="PANTHER" id="PTHR19306:SF6">
    <property type="entry name" value="STRUCTURAL MAINTENANCE OF CHROMOSOMES PROTEIN 6"/>
    <property type="match status" value="1"/>
</dbReference>
<dbReference type="GO" id="GO:0005634">
    <property type="term" value="C:nucleus"/>
    <property type="evidence" value="ECO:0007669"/>
    <property type="project" value="UniProtKB-SubCell"/>
</dbReference>
<dbReference type="InterPro" id="IPR036277">
    <property type="entry name" value="SMC_hinge_sf"/>
</dbReference>
<evidence type="ECO:0000256" key="1">
    <source>
        <dbReference type="ARBA" id="ARBA00004123"/>
    </source>
</evidence>
<evidence type="ECO:0000256" key="5">
    <source>
        <dbReference type="ARBA" id="ARBA00022741"/>
    </source>
</evidence>
<evidence type="ECO:0000256" key="8">
    <source>
        <dbReference type="ARBA" id="ARBA00023054"/>
    </source>
</evidence>
<feature type="region of interest" description="Disordered" evidence="13">
    <location>
        <begin position="1"/>
        <end position="70"/>
    </location>
</feature>
<dbReference type="Gene3D" id="3.40.50.300">
    <property type="entry name" value="P-loop containing nucleotide triphosphate hydrolases"/>
    <property type="match status" value="2"/>
</dbReference>
<evidence type="ECO:0000256" key="9">
    <source>
        <dbReference type="ARBA" id="ARBA00023172"/>
    </source>
</evidence>
<evidence type="ECO:0000256" key="6">
    <source>
        <dbReference type="ARBA" id="ARBA00022763"/>
    </source>
</evidence>
<dbReference type="Pfam" id="PF02463">
    <property type="entry name" value="SMC_N"/>
    <property type="match status" value="1"/>
</dbReference>
<dbReference type="Gene3D" id="1.10.287.1490">
    <property type="match status" value="1"/>
</dbReference>
<keyword evidence="9" id="KW-0233">DNA recombination</keyword>
<evidence type="ECO:0000256" key="3">
    <source>
        <dbReference type="ARBA" id="ARBA00006793"/>
    </source>
</evidence>
<proteinExistence type="inferred from homology"/>
<dbReference type="SUPFAM" id="SSF52540">
    <property type="entry name" value="P-loop containing nucleoside triphosphate hydrolases"/>
    <property type="match status" value="1"/>
</dbReference>
<evidence type="ECO:0000256" key="7">
    <source>
        <dbReference type="ARBA" id="ARBA00022840"/>
    </source>
</evidence>
<keyword evidence="8 12" id="KW-0175">Coiled coil</keyword>
<gene>
    <name evidence="15" type="ORF">B7P43_G08450</name>
</gene>
<feature type="compositionally biased region" description="Basic and acidic residues" evidence="13">
    <location>
        <begin position="8"/>
        <end position="22"/>
    </location>
</feature>
<evidence type="ECO:0000313" key="15">
    <source>
        <dbReference type="EMBL" id="PNF21804.1"/>
    </source>
</evidence>
<dbReference type="GO" id="GO:0035861">
    <property type="term" value="C:site of double-strand break"/>
    <property type="evidence" value="ECO:0007669"/>
    <property type="project" value="TreeGrafter"/>
</dbReference>
<dbReference type="PANTHER" id="PTHR19306">
    <property type="entry name" value="STRUCTURAL MAINTENANCE OF CHROMOSOMES 5,6 SMC5, SMC6"/>
    <property type="match status" value="1"/>
</dbReference>
<evidence type="ECO:0000256" key="4">
    <source>
        <dbReference type="ARBA" id="ARBA00022454"/>
    </source>
</evidence>
<evidence type="ECO:0000256" key="13">
    <source>
        <dbReference type="SAM" id="MobiDB-lite"/>
    </source>
</evidence>
<dbReference type="GO" id="GO:0003684">
    <property type="term" value="F:damaged DNA binding"/>
    <property type="evidence" value="ECO:0007669"/>
    <property type="project" value="TreeGrafter"/>
</dbReference>
<dbReference type="GO" id="GO:0030915">
    <property type="term" value="C:Smc5-Smc6 complex"/>
    <property type="evidence" value="ECO:0007669"/>
    <property type="project" value="TreeGrafter"/>
</dbReference>
<dbReference type="GO" id="GO:0005524">
    <property type="term" value="F:ATP binding"/>
    <property type="evidence" value="ECO:0007669"/>
    <property type="project" value="UniProtKB-KW"/>
</dbReference>
<protein>
    <submittedName>
        <fullName evidence="15">Structural maintenance of chromosomes protein 6</fullName>
    </submittedName>
</protein>
<feature type="compositionally biased region" description="Basic and acidic residues" evidence="13">
    <location>
        <begin position="36"/>
        <end position="49"/>
    </location>
</feature>
<evidence type="ECO:0000256" key="11">
    <source>
        <dbReference type="ARBA" id="ARBA00023242"/>
    </source>
</evidence>
<accession>A0A2J7PZN8</accession>
<organism evidence="15 16">
    <name type="scientific">Cryptotermes secundus</name>
    <dbReference type="NCBI Taxonomy" id="105785"/>
    <lineage>
        <taxon>Eukaryota</taxon>
        <taxon>Metazoa</taxon>
        <taxon>Ecdysozoa</taxon>
        <taxon>Arthropoda</taxon>
        <taxon>Hexapoda</taxon>
        <taxon>Insecta</taxon>
        <taxon>Pterygota</taxon>
        <taxon>Neoptera</taxon>
        <taxon>Polyneoptera</taxon>
        <taxon>Dictyoptera</taxon>
        <taxon>Blattodea</taxon>
        <taxon>Blattoidea</taxon>
        <taxon>Termitoidae</taxon>
        <taxon>Kalotermitidae</taxon>
        <taxon>Cryptotermitinae</taxon>
        <taxon>Cryptotermes</taxon>
    </lineage>
</organism>
<feature type="coiled-coil region" evidence="12">
    <location>
        <begin position="852"/>
        <end position="886"/>
    </location>
</feature>
<keyword evidence="4" id="KW-0158">Chromosome</keyword>
<keyword evidence="7" id="KW-0067">ATP-binding</keyword>
<keyword evidence="5" id="KW-0547">Nucleotide-binding</keyword>
<dbReference type="InParanoid" id="A0A2J7PZN8"/>
<dbReference type="GO" id="GO:0000724">
    <property type="term" value="P:double-strand break repair via homologous recombination"/>
    <property type="evidence" value="ECO:0007669"/>
    <property type="project" value="TreeGrafter"/>
</dbReference>
<evidence type="ECO:0000256" key="12">
    <source>
        <dbReference type="SAM" id="Coils"/>
    </source>
</evidence>
<dbReference type="SUPFAM" id="SSF75553">
    <property type="entry name" value="Smc hinge domain"/>
    <property type="match status" value="1"/>
</dbReference>